<accession>A0A5B7CRA6</accession>
<comment type="caution">
    <text evidence="1">The sequence shown here is derived from an EMBL/GenBank/DDBJ whole genome shotgun (WGS) entry which is preliminary data.</text>
</comment>
<gene>
    <name evidence="1" type="ORF">E2C01_004657</name>
</gene>
<sequence>MHGISANNTKSATAHRRRTRLCLFTCPICRGSGGPPGPLWLHSSNVSSSSWSFPLLMGPA</sequence>
<evidence type="ECO:0000313" key="1">
    <source>
        <dbReference type="EMBL" id="MPC11980.1"/>
    </source>
</evidence>
<name>A0A5B7CRA6_PORTR</name>
<evidence type="ECO:0000313" key="2">
    <source>
        <dbReference type="Proteomes" id="UP000324222"/>
    </source>
</evidence>
<dbReference type="Proteomes" id="UP000324222">
    <property type="component" value="Unassembled WGS sequence"/>
</dbReference>
<reference evidence="1 2" key="1">
    <citation type="submission" date="2019-05" db="EMBL/GenBank/DDBJ databases">
        <title>Another draft genome of Portunus trituberculatus and its Hox gene families provides insights of decapod evolution.</title>
        <authorList>
            <person name="Jeong J.-H."/>
            <person name="Song I."/>
            <person name="Kim S."/>
            <person name="Choi T."/>
            <person name="Kim D."/>
            <person name="Ryu S."/>
            <person name="Kim W."/>
        </authorList>
    </citation>
    <scope>NUCLEOTIDE SEQUENCE [LARGE SCALE GENOMIC DNA]</scope>
    <source>
        <tissue evidence="1">Muscle</tissue>
    </source>
</reference>
<dbReference type="AlphaFoldDB" id="A0A5B7CRA6"/>
<keyword evidence="2" id="KW-1185">Reference proteome</keyword>
<protein>
    <submittedName>
        <fullName evidence="1">Uncharacterized protein</fullName>
    </submittedName>
</protein>
<dbReference type="EMBL" id="VSRR010000191">
    <property type="protein sequence ID" value="MPC11980.1"/>
    <property type="molecule type" value="Genomic_DNA"/>
</dbReference>
<proteinExistence type="predicted"/>
<organism evidence="1 2">
    <name type="scientific">Portunus trituberculatus</name>
    <name type="common">Swimming crab</name>
    <name type="synonym">Neptunus trituberculatus</name>
    <dbReference type="NCBI Taxonomy" id="210409"/>
    <lineage>
        <taxon>Eukaryota</taxon>
        <taxon>Metazoa</taxon>
        <taxon>Ecdysozoa</taxon>
        <taxon>Arthropoda</taxon>
        <taxon>Crustacea</taxon>
        <taxon>Multicrustacea</taxon>
        <taxon>Malacostraca</taxon>
        <taxon>Eumalacostraca</taxon>
        <taxon>Eucarida</taxon>
        <taxon>Decapoda</taxon>
        <taxon>Pleocyemata</taxon>
        <taxon>Brachyura</taxon>
        <taxon>Eubrachyura</taxon>
        <taxon>Portunoidea</taxon>
        <taxon>Portunidae</taxon>
        <taxon>Portuninae</taxon>
        <taxon>Portunus</taxon>
    </lineage>
</organism>